<accession>A0A9W8J9K6</accession>
<evidence type="ECO:0000313" key="4">
    <source>
        <dbReference type="Proteomes" id="UP001140091"/>
    </source>
</evidence>
<feature type="non-terminal residue" evidence="3">
    <location>
        <position position="1"/>
    </location>
</feature>
<feature type="compositionally biased region" description="Polar residues" evidence="1">
    <location>
        <begin position="500"/>
        <end position="517"/>
    </location>
</feature>
<name>A0A9W8J9K6_9AGAR</name>
<dbReference type="EMBL" id="JANBPK010000824">
    <property type="protein sequence ID" value="KAJ2930702.1"/>
    <property type="molecule type" value="Genomic_DNA"/>
</dbReference>
<reference evidence="3" key="1">
    <citation type="submission" date="2022-06" db="EMBL/GenBank/DDBJ databases">
        <title>Genome Sequence of Candolleomyces eurysporus.</title>
        <authorList>
            <person name="Buettner E."/>
        </authorList>
    </citation>
    <scope>NUCLEOTIDE SEQUENCE</scope>
    <source>
        <strain evidence="3">VTCC 930004</strain>
    </source>
</reference>
<dbReference type="AlphaFoldDB" id="A0A9W8J9K6"/>
<evidence type="ECO:0000313" key="3">
    <source>
        <dbReference type="EMBL" id="KAJ2930702.1"/>
    </source>
</evidence>
<evidence type="ECO:0000256" key="1">
    <source>
        <dbReference type="SAM" id="MobiDB-lite"/>
    </source>
</evidence>
<comment type="caution">
    <text evidence="3">The sequence shown here is derived from an EMBL/GenBank/DDBJ whole genome shotgun (WGS) entry which is preliminary data.</text>
</comment>
<gene>
    <name evidence="3" type="ORF">H1R20_g6396</name>
</gene>
<feature type="region of interest" description="Disordered" evidence="1">
    <location>
        <begin position="369"/>
        <end position="410"/>
    </location>
</feature>
<sequence>MPQSTRWILIDDTDSAIRYSGAWLQSSESVAGADVSGPIHGGTQRRVNTSEEASLTYTFSGTGFIVLGTSALTQLETGETDPQWACSIDGTALSNPPPIPTPQNRGILCVYSVADGQHTLTLRAASQGAPFWFDFLMINPSVSSASSIANPTVFYSFQDPAIQYRKGQWLNVNGGEGMLTQEPGATMSLSFSGTKATWYGSMLSGYPSGTSSATYSIDGGAPVTFNITGLLGGAARRQQVIFETDTLSMGKHNISVQYLGASSPLVLDYLIIQNGDVILDGDTPPPTLGDYHPETKKHEGGSHTGVIVGGAIGGVALLVLLAIIFFLLRKLKRRRAAKQLMNIDDDGPTSPADHRTAMAEAIPFISQSHPERPTSMAYTNTTPGVSPSPSALTNFSAQQSARPLSGQTSNSALMQPQRMSTNTFNSAGPGVNDGFNAQRSSQALAQLYDPSVTSQFGAGTSTGYAATVGASTSSSGPPPPPSGSSVDSAREEKRRLQYHYENNNNPTVLAPPSSQNYGSSSAAMASGSGGPPVGGQEPTLVHHQDSGIRMGAPSPQFVDVPPSYTPQ</sequence>
<evidence type="ECO:0000256" key="2">
    <source>
        <dbReference type="SAM" id="Phobius"/>
    </source>
</evidence>
<keyword evidence="2" id="KW-1133">Transmembrane helix</keyword>
<proteinExistence type="predicted"/>
<dbReference type="Gene3D" id="2.60.120.260">
    <property type="entry name" value="Galactose-binding domain-like"/>
    <property type="match status" value="2"/>
</dbReference>
<dbReference type="Proteomes" id="UP001140091">
    <property type="component" value="Unassembled WGS sequence"/>
</dbReference>
<keyword evidence="2" id="KW-0812">Transmembrane</keyword>
<feature type="compositionally biased region" description="Polar residues" evidence="1">
    <location>
        <begin position="376"/>
        <end position="410"/>
    </location>
</feature>
<dbReference type="OrthoDB" id="3052647at2759"/>
<keyword evidence="2" id="KW-0472">Membrane</keyword>
<feature type="region of interest" description="Disordered" evidence="1">
    <location>
        <begin position="468"/>
        <end position="567"/>
    </location>
</feature>
<feature type="transmembrane region" description="Helical" evidence="2">
    <location>
        <begin position="306"/>
        <end position="328"/>
    </location>
</feature>
<protein>
    <submittedName>
        <fullName evidence="3">Uncharacterized protein</fullName>
    </submittedName>
</protein>
<keyword evidence="4" id="KW-1185">Reference proteome</keyword>
<organism evidence="3 4">
    <name type="scientific">Candolleomyces eurysporus</name>
    <dbReference type="NCBI Taxonomy" id="2828524"/>
    <lineage>
        <taxon>Eukaryota</taxon>
        <taxon>Fungi</taxon>
        <taxon>Dikarya</taxon>
        <taxon>Basidiomycota</taxon>
        <taxon>Agaricomycotina</taxon>
        <taxon>Agaricomycetes</taxon>
        <taxon>Agaricomycetidae</taxon>
        <taxon>Agaricales</taxon>
        <taxon>Agaricineae</taxon>
        <taxon>Psathyrellaceae</taxon>
        <taxon>Candolleomyces</taxon>
    </lineage>
</organism>